<feature type="transmembrane region" description="Helical" evidence="1">
    <location>
        <begin position="280"/>
        <end position="300"/>
    </location>
</feature>
<dbReference type="EMBL" id="JAGIOA010000001">
    <property type="protein sequence ID" value="MBP2379750.1"/>
    <property type="molecule type" value="Genomic_DNA"/>
</dbReference>
<dbReference type="PANTHER" id="PTHR46211:SF8">
    <property type="entry name" value="PHOSPHODIESTERASE"/>
    <property type="match status" value="1"/>
</dbReference>
<dbReference type="Pfam" id="PF10110">
    <property type="entry name" value="GPDPase_memb"/>
    <property type="match status" value="1"/>
</dbReference>
<organism evidence="3 4">
    <name type="scientific">Microbacterium phyllosphaerae</name>
    <dbReference type="NCBI Taxonomy" id="124798"/>
    <lineage>
        <taxon>Bacteria</taxon>
        <taxon>Bacillati</taxon>
        <taxon>Actinomycetota</taxon>
        <taxon>Actinomycetes</taxon>
        <taxon>Micrococcales</taxon>
        <taxon>Microbacteriaceae</taxon>
        <taxon>Microbacterium</taxon>
    </lineage>
</organism>
<dbReference type="InterPro" id="IPR017946">
    <property type="entry name" value="PLC-like_Pdiesterase_TIM-brl"/>
</dbReference>
<dbReference type="InterPro" id="IPR018476">
    <property type="entry name" value="GlyceroP-diester-Pdiesterase_M"/>
</dbReference>
<keyword evidence="3" id="KW-0378">Hydrolase</keyword>
<reference evidence="3 4" key="1">
    <citation type="submission" date="2021-03" db="EMBL/GenBank/DDBJ databases">
        <title>Sequencing the genomes of 1000 actinobacteria strains.</title>
        <authorList>
            <person name="Klenk H.-P."/>
        </authorList>
    </citation>
    <scope>NUCLEOTIDE SEQUENCE [LARGE SCALE GENOMIC DNA]</scope>
    <source>
        <strain evidence="3 4">DSM 13468</strain>
    </source>
</reference>
<feature type="domain" description="GP-PDE" evidence="2">
    <location>
        <begin position="364"/>
        <end position="592"/>
    </location>
</feature>
<feature type="transmembrane region" description="Helical" evidence="1">
    <location>
        <begin position="78"/>
        <end position="101"/>
    </location>
</feature>
<feature type="transmembrane region" description="Helical" evidence="1">
    <location>
        <begin position="183"/>
        <end position="209"/>
    </location>
</feature>
<dbReference type="InterPro" id="IPR030395">
    <property type="entry name" value="GP_PDE_dom"/>
</dbReference>
<evidence type="ECO:0000313" key="3">
    <source>
        <dbReference type="EMBL" id="MBP2379750.1"/>
    </source>
</evidence>
<feature type="transmembrane region" description="Helical" evidence="1">
    <location>
        <begin position="32"/>
        <end position="58"/>
    </location>
</feature>
<accession>A0ABS4WU83</accession>
<dbReference type="PANTHER" id="PTHR46211">
    <property type="entry name" value="GLYCEROPHOSPHORYL DIESTER PHOSPHODIESTERASE"/>
    <property type="match status" value="1"/>
</dbReference>
<name>A0ABS4WU83_9MICO</name>
<keyword evidence="1" id="KW-0812">Transmembrane</keyword>
<dbReference type="EC" id="3.1.4.46" evidence="3"/>
<sequence>MQTSSPPPHEPSAGQRVLAAIRSAAAILRRRLLLVMVVSIVTQGLYVWVVLPVLLVLFQSALTAAGVDGLSLAGLPGLLGSPLALLALVLLALVATAFALVEVSIFSVVAHLCLRGDAPGVAAILRGVWRLLRRAGNWQLILVAVYALLVLPLSHLGVGASLTSHIAIPTFISGELVKTPLGAWAYGIVVVGLLYLALRLAATAAALAGDERTVLAAMRRSVALTRRTQVHIAGVFVTVGVAAATVYLLAALLGAIPVAIASGSDAGDGVAGSVLALLDLVRFVTTGFAAAFLAFFFVSLDRGVSLDRSLSGDGGVAAEERASRPVRDAPSRVVAVTALVLFGILAVPPVVFATIASGDAASEPLIIAHRGYTAAGVENTIASLQGAAEAGADMVEMDIQETADQGYVVIHDVSLQRLAGDGRSVYDLTEAQASQVTVRQGEFEDRIPTLAEYLRTADDLGIRVLVEVKPHGHEIPGFASRVVAVMNDLDPDRRHMIQSLDAGIVDEIAAADPEREVALVTGFQIGDAPRTDAGTVAIEDWSYSDEMLVDLHDQGRRLFVWTVDDAGVLGEYLDRGVDGIITDRVAEAVTARDLDQRITNPVSRYLDAASRTIRPW</sequence>
<protein>
    <submittedName>
        <fullName evidence="3">Glycerophosphoryl diester phosphodiesterase</fullName>
        <ecNumber evidence="3">3.1.4.46</ecNumber>
    </submittedName>
</protein>
<proteinExistence type="predicted"/>
<feature type="transmembrane region" description="Helical" evidence="1">
    <location>
        <begin position="140"/>
        <end position="163"/>
    </location>
</feature>
<dbReference type="PROSITE" id="PS51704">
    <property type="entry name" value="GP_PDE"/>
    <property type="match status" value="1"/>
</dbReference>
<gene>
    <name evidence="3" type="ORF">JOF42_003245</name>
</gene>
<evidence type="ECO:0000259" key="2">
    <source>
        <dbReference type="PROSITE" id="PS51704"/>
    </source>
</evidence>
<dbReference type="Pfam" id="PF03009">
    <property type="entry name" value="GDPD"/>
    <property type="match status" value="1"/>
</dbReference>
<comment type="caution">
    <text evidence="3">The sequence shown here is derived from an EMBL/GenBank/DDBJ whole genome shotgun (WGS) entry which is preliminary data.</text>
</comment>
<feature type="transmembrane region" description="Helical" evidence="1">
    <location>
        <begin position="230"/>
        <end position="260"/>
    </location>
</feature>
<dbReference type="GO" id="GO:0008889">
    <property type="term" value="F:glycerophosphodiester phosphodiesterase activity"/>
    <property type="evidence" value="ECO:0007669"/>
    <property type="project" value="UniProtKB-EC"/>
</dbReference>
<evidence type="ECO:0000256" key="1">
    <source>
        <dbReference type="SAM" id="Phobius"/>
    </source>
</evidence>
<keyword evidence="1" id="KW-1133">Transmembrane helix</keyword>
<dbReference type="Gene3D" id="3.20.20.190">
    <property type="entry name" value="Phosphatidylinositol (PI) phosphodiesterase"/>
    <property type="match status" value="1"/>
</dbReference>
<dbReference type="RefSeq" id="WP_210098764.1">
    <property type="nucleotide sequence ID" value="NZ_BAAAIO010000002.1"/>
</dbReference>
<dbReference type="Proteomes" id="UP000703720">
    <property type="component" value="Unassembled WGS sequence"/>
</dbReference>
<evidence type="ECO:0000313" key="4">
    <source>
        <dbReference type="Proteomes" id="UP000703720"/>
    </source>
</evidence>
<keyword evidence="4" id="KW-1185">Reference proteome</keyword>
<keyword evidence="1" id="KW-0472">Membrane</keyword>
<feature type="transmembrane region" description="Helical" evidence="1">
    <location>
        <begin position="333"/>
        <end position="356"/>
    </location>
</feature>
<dbReference type="SUPFAM" id="SSF51695">
    <property type="entry name" value="PLC-like phosphodiesterases"/>
    <property type="match status" value="1"/>
</dbReference>